<gene>
    <name evidence="3" type="ORF">BUALT_Bualt03G0021100</name>
</gene>
<evidence type="ECO:0000259" key="2">
    <source>
        <dbReference type="PROSITE" id="PS50181"/>
    </source>
</evidence>
<dbReference type="InterPro" id="IPR001810">
    <property type="entry name" value="F-box_dom"/>
</dbReference>
<dbReference type="CDD" id="cd22164">
    <property type="entry name" value="F-box_AtSKIP19-like"/>
    <property type="match status" value="1"/>
</dbReference>
<dbReference type="InterPro" id="IPR032675">
    <property type="entry name" value="LRR_dom_sf"/>
</dbReference>
<evidence type="ECO:0000256" key="1">
    <source>
        <dbReference type="SAM" id="MobiDB-lite"/>
    </source>
</evidence>
<dbReference type="AlphaFoldDB" id="A0AAV6XQE7"/>
<sequence length="341" mass="39153">MGRKKSKSKLKRPTNTKQVWRVKAPSTSAPPPPPWVELPRDVTANILQRLDLVDILESVQKVCTTWRSVCRDPAMWRVIDIRNDGYLQDKFDLNTMCCHAVDRSQGQLRDITLEYFGDDELLDYICQRSSHLKRLLLACCCDMTSKGLSEALKKTPLLEELHLNMIASVFPQEIETIGISCPMLKSFSFTERSRKFPFSYDSEDNEDLLMEGEARNAFVLAVAKTMPNLRHLGLFGSAMNNVGLKAILDDCPHLESLDIRQCLSVDLGGDLGKRLSQQIKNLRRPTDSTDDYVWDSCESYKDDCYTSELSDFYEDYTNPFSSEYLSDDDDWFMTVIDYDHF</sequence>
<comment type="caution">
    <text evidence="3">The sequence shown here is derived from an EMBL/GenBank/DDBJ whole genome shotgun (WGS) entry which is preliminary data.</text>
</comment>
<reference evidence="3" key="1">
    <citation type="submission" date="2019-10" db="EMBL/GenBank/DDBJ databases">
        <authorList>
            <person name="Zhang R."/>
            <person name="Pan Y."/>
            <person name="Wang J."/>
            <person name="Ma R."/>
            <person name="Yu S."/>
        </authorList>
    </citation>
    <scope>NUCLEOTIDE SEQUENCE</scope>
    <source>
        <strain evidence="3">LA-IB0</strain>
        <tissue evidence="3">Leaf</tissue>
    </source>
</reference>
<name>A0AAV6XQE7_9LAMI</name>
<dbReference type="SMART" id="SM00256">
    <property type="entry name" value="FBOX"/>
    <property type="match status" value="1"/>
</dbReference>
<dbReference type="SUPFAM" id="SSF52047">
    <property type="entry name" value="RNI-like"/>
    <property type="match status" value="1"/>
</dbReference>
<evidence type="ECO:0000313" key="3">
    <source>
        <dbReference type="EMBL" id="KAG8385236.1"/>
    </source>
</evidence>
<evidence type="ECO:0000313" key="4">
    <source>
        <dbReference type="Proteomes" id="UP000826271"/>
    </source>
</evidence>
<dbReference type="Gene3D" id="1.20.1280.50">
    <property type="match status" value="1"/>
</dbReference>
<dbReference type="PANTHER" id="PTHR38926">
    <property type="entry name" value="F-BOX DOMAIN CONTAINING PROTEIN, EXPRESSED"/>
    <property type="match status" value="1"/>
</dbReference>
<feature type="compositionally biased region" description="Basic residues" evidence="1">
    <location>
        <begin position="1"/>
        <end position="14"/>
    </location>
</feature>
<proteinExistence type="predicted"/>
<dbReference type="EMBL" id="WHWC01000003">
    <property type="protein sequence ID" value="KAG8385236.1"/>
    <property type="molecule type" value="Genomic_DNA"/>
</dbReference>
<dbReference type="Pfam" id="PF12937">
    <property type="entry name" value="F-box-like"/>
    <property type="match status" value="1"/>
</dbReference>
<feature type="domain" description="F-box" evidence="2">
    <location>
        <begin position="32"/>
        <end position="79"/>
    </location>
</feature>
<accession>A0AAV6XQE7</accession>
<dbReference type="PROSITE" id="PS50181">
    <property type="entry name" value="FBOX"/>
    <property type="match status" value="1"/>
</dbReference>
<dbReference type="Gene3D" id="3.80.10.10">
    <property type="entry name" value="Ribonuclease Inhibitor"/>
    <property type="match status" value="1"/>
</dbReference>
<dbReference type="PANTHER" id="PTHR38926:SF82">
    <property type="entry name" value="F-BOX DOMAIN-CONTAINING PROTEIN"/>
    <property type="match status" value="1"/>
</dbReference>
<organism evidence="3 4">
    <name type="scientific">Buddleja alternifolia</name>
    <dbReference type="NCBI Taxonomy" id="168488"/>
    <lineage>
        <taxon>Eukaryota</taxon>
        <taxon>Viridiplantae</taxon>
        <taxon>Streptophyta</taxon>
        <taxon>Embryophyta</taxon>
        <taxon>Tracheophyta</taxon>
        <taxon>Spermatophyta</taxon>
        <taxon>Magnoliopsida</taxon>
        <taxon>eudicotyledons</taxon>
        <taxon>Gunneridae</taxon>
        <taxon>Pentapetalae</taxon>
        <taxon>asterids</taxon>
        <taxon>lamiids</taxon>
        <taxon>Lamiales</taxon>
        <taxon>Scrophulariaceae</taxon>
        <taxon>Buddlejeae</taxon>
        <taxon>Buddleja</taxon>
    </lineage>
</organism>
<feature type="region of interest" description="Disordered" evidence="1">
    <location>
        <begin position="1"/>
        <end position="35"/>
    </location>
</feature>
<dbReference type="Proteomes" id="UP000826271">
    <property type="component" value="Unassembled WGS sequence"/>
</dbReference>
<keyword evidence="4" id="KW-1185">Reference proteome</keyword>
<protein>
    <recommendedName>
        <fullName evidence="2">F-box domain-containing protein</fullName>
    </recommendedName>
</protein>